<dbReference type="RefSeq" id="WP_218034634.1">
    <property type="nucleotide sequence ID" value="NZ_BAAABN010000001.1"/>
</dbReference>
<feature type="domain" description="Transposase DDE" evidence="2">
    <location>
        <begin position="127"/>
        <end position="191"/>
    </location>
</feature>
<keyword evidence="1" id="KW-1133">Transmembrane helix</keyword>
<reference evidence="3 4" key="1">
    <citation type="submission" date="2019-10" db="EMBL/GenBank/DDBJ databases">
        <title>Whole genome shotgun sequence of Acrocarpospora corrugata NBRC 13972.</title>
        <authorList>
            <person name="Ichikawa N."/>
            <person name="Kimura A."/>
            <person name="Kitahashi Y."/>
            <person name="Komaki H."/>
            <person name="Oguchi A."/>
        </authorList>
    </citation>
    <scope>NUCLEOTIDE SEQUENCE [LARGE SCALE GENOMIC DNA]</scope>
    <source>
        <strain evidence="3 4">NBRC 13972</strain>
    </source>
</reference>
<protein>
    <recommendedName>
        <fullName evidence="2">Transposase DDE domain-containing protein</fullName>
    </recommendedName>
</protein>
<organism evidence="3 4">
    <name type="scientific">Acrocarpospora corrugata</name>
    <dbReference type="NCBI Taxonomy" id="35763"/>
    <lineage>
        <taxon>Bacteria</taxon>
        <taxon>Bacillati</taxon>
        <taxon>Actinomycetota</taxon>
        <taxon>Actinomycetes</taxon>
        <taxon>Streptosporangiales</taxon>
        <taxon>Streptosporangiaceae</taxon>
        <taxon>Acrocarpospora</taxon>
    </lineage>
</organism>
<feature type="transmembrane region" description="Helical" evidence="1">
    <location>
        <begin position="178"/>
        <end position="204"/>
    </location>
</feature>
<keyword evidence="1" id="KW-0812">Transmembrane</keyword>
<name>A0A5M3W6M2_9ACTN</name>
<keyword evidence="4" id="KW-1185">Reference proteome</keyword>
<dbReference type="EMBL" id="BLAD01000085">
    <property type="protein sequence ID" value="GES04675.1"/>
    <property type="molecule type" value="Genomic_DNA"/>
</dbReference>
<sequence length="208" mass="22516">MEVASRAGLIGRRRVLDSAPIYDAVATQDTVTLIRSAIRSLSRAADRDLRVELRALISSADAYTDLAKPVIDWRDAAERAALIDTRARDGFALLAVLDGRKLVEGVRQAARLPGHRAGPGLGAGHLARGRANNADPVWLARYRATRPKVERKIAHLMRRRHGGRRARVRRTVKIDADFSLLVAAVNLARLAVLGIVSAAGGAWMTAAP</sequence>
<dbReference type="AlphaFoldDB" id="A0A5M3W6M2"/>
<evidence type="ECO:0000259" key="2">
    <source>
        <dbReference type="Pfam" id="PF13751"/>
    </source>
</evidence>
<evidence type="ECO:0000256" key="1">
    <source>
        <dbReference type="SAM" id="Phobius"/>
    </source>
</evidence>
<evidence type="ECO:0000313" key="4">
    <source>
        <dbReference type="Proteomes" id="UP000334990"/>
    </source>
</evidence>
<accession>A0A5M3W6M2</accession>
<dbReference type="Proteomes" id="UP000334990">
    <property type="component" value="Unassembled WGS sequence"/>
</dbReference>
<dbReference type="Pfam" id="PF13751">
    <property type="entry name" value="DDE_Tnp_1_6"/>
    <property type="match status" value="1"/>
</dbReference>
<gene>
    <name evidence="3" type="ORF">Acor_67430</name>
</gene>
<evidence type="ECO:0000313" key="3">
    <source>
        <dbReference type="EMBL" id="GES04675.1"/>
    </source>
</evidence>
<comment type="caution">
    <text evidence="3">The sequence shown here is derived from an EMBL/GenBank/DDBJ whole genome shotgun (WGS) entry which is preliminary data.</text>
</comment>
<dbReference type="InterPro" id="IPR025668">
    <property type="entry name" value="Tnp_DDE_dom"/>
</dbReference>
<keyword evidence="1" id="KW-0472">Membrane</keyword>
<proteinExistence type="predicted"/>